<evidence type="ECO:0000313" key="2">
    <source>
        <dbReference type="Proteomes" id="UP001565474"/>
    </source>
</evidence>
<accession>A0ABV4GIT8</accession>
<sequence length="81" mass="8448">MPSSMDRSAPAQNASLAEVMTTPFTAASAVVALTIASSSLVEVSSSTFMERPGMSQVTSAIPSESVSTLKFLYNMLVAPYP</sequence>
<comment type="caution">
    <text evidence="1">The sequence shown here is derived from an EMBL/GenBank/DDBJ whole genome shotgun (WGS) entry which is preliminary data.</text>
</comment>
<reference evidence="1 2" key="1">
    <citation type="submission" date="2024-07" db="EMBL/GenBank/DDBJ databases">
        <title>Genomic Encyclopedia of Type Strains, Phase V (KMG-V): Genome sequencing to study the core and pangenomes of soil and plant-associated prokaryotes.</title>
        <authorList>
            <person name="Whitman W."/>
        </authorList>
    </citation>
    <scope>NUCLEOTIDE SEQUENCE [LARGE SCALE GENOMIC DNA]</scope>
    <source>
        <strain evidence="1 2">USDA 222</strain>
    </source>
</reference>
<name>A0ABV4GIT8_9BRAD</name>
<keyword evidence="2" id="KW-1185">Reference proteome</keyword>
<dbReference type="EMBL" id="JBGBZN010000002">
    <property type="protein sequence ID" value="MEY9471841.1"/>
    <property type="molecule type" value="Genomic_DNA"/>
</dbReference>
<protein>
    <submittedName>
        <fullName evidence="1">Uncharacterized protein</fullName>
    </submittedName>
</protein>
<evidence type="ECO:0000313" key="1">
    <source>
        <dbReference type="EMBL" id="MEY9471841.1"/>
    </source>
</evidence>
<dbReference type="Proteomes" id="UP001565474">
    <property type="component" value="Unassembled WGS sequence"/>
</dbReference>
<gene>
    <name evidence="1" type="ORF">ABH992_004240</name>
</gene>
<proteinExistence type="predicted"/>
<organism evidence="1 2">
    <name type="scientific">Bradyrhizobium yuanmingense</name>
    <dbReference type="NCBI Taxonomy" id="108015"/>
    <lineage>
        <taxon>Bacteria</taxon>
        <taxon>Pseudomonadati</taxon>
        <taxon>Pseudomonadota</taxon>
        <taxon>Alphaproteobacteria</taxon>
        <taxon>Hyphomicrobiales</taxon>
        <taxon>Nitrobacteraceae</taxon>
        <taxon>Bradyrhizobium</taxon>
    </lineage>
</organism>